<evidence type="ECO:0000256" key="9">
    <source>
        <dbReference type="SAM" id="MobiDB-lite"/>
    </source>
</evidence>
<evidence type="ECO:0000256" key="6">
    <source>
        <dbReference type="ARBA" id="ARBA00023136"/>
    </source>
</evidence>
<feature type="region of interest" description="Disordered" evidence="9">
    <location>
        <begin position="316"/>
        <end position="359"/>
    </location>
</feature>
<keyword evidence="7" id="KW-0325">Glycoprotein</keyword>
<evidence type="ECO:0000256" key="7">
    <source>
        <dbReference type="ARBA" id="ARBA00023180"/>
    </source>
</evidence>
<keyword evidence="6" id="KW-0472">Membrane</keyword>
<name>F9WCR3_TRYCI</name>
<comment type="caution">
    <text evidence="12">The sequence shown here is derived from an EMBL/GenBank/DDBJ whole genome shotgun (WGS) entry which is preliminary data.</text>
</comment>
<proteinExistence type="predicted"/>
<dbReference type="VEuPathDB" id="TriTrypDB:TcIL3000_0_56250"/>
<dbReference type="AlphaFoldDB" id="F9WCR3"/>
<keyword evidence="5 10" id="KW-0732">Signal</keyword>
<evidence type="ECO:0000256" key="5">
    <source>
        <dbReference type="ARBA" id="ARBA00022729"/>
    </source>
</evidence>
<comment type="function">
    <text evidence="1">VSG forms a coat on the surface of the parasite. The trypanosome evades the immune response of the host by expressing a series of antigenically distinct VSGs from an estimated 1000 VSG genes.</text>
</comment>
<gene>
    <name evidence="12" type="ORF">TCIL3000_0_56250</name>
</gene>
<comment type="subcellular location">
    <subcellularLocation>
        <location evidence="2">Cell membrane</location>
        <topology evidence="2">Lipid-anchor</topology>
        <topology evidence="2">GPI-anchor</topology>
    </subcellularLocation>
</comment>
<protein>
    <submittedName>
        <fullName evidence="12">Variant surface glycoprotein</fullName>
    </submittedName>
</protein>
<evidence type="ECO:0000259" key="11">
    <source>
        <dbReference type="Pfam" id="PF13206"/>
    </source>
</evidence>
<evidence type="ECO:0000313" key="12">
    <source>
        <dbReference type="EMBL" id="CCD15061.1"/>
    </source>
</evidence>
<feature type="domain" description="Trypanosome variant surface glycoprotein B-type N-terminal" evidence="11">
    <location>
        <begin position="41"/>
        <end position="270"/>
    </location>
</feature>
<dbReference type="Proteomes" id="UP000000702">
    <property type="component" value="Unassembled WGS sequence"/>
</dbReference>
<evidence type="ECO:0000256" key="3">
    <source>
        <dbReference type="ARBA" id="ARBA00022475"/>
    </source>
</evidence>
<evidence type="ECO:0000256" key="1">
    <source>
        <dbReference type="ARBA" id="ARBA00002523"/>
    </source>
</evidence>
<feature type="signal peptide" evidence="10">
    <location>
        <begin position="1"/>
        <end position="17"/>
    </location>
</feature>
<reference evidence="12 13" key="2">
    <citation type="journal article" date="2012" name="Proc. Natl. Acad. Sci. U.S.A.">
        <title>Antigenic diversity is generated by distinct evolutionary mechanisms in African trypanosome species.</title>
        <authorList>
            <person name="Jackson A.P."/>
            <person name="Berry A."/>
            <person name="Aslett M."/>
            <person name="Allison H.C."/>
            <person name="Burton P."/>
            <person name="Vavrova-Anderson J."/>
            <person name="Brown R."/>
            <person name="Browne H."/>
            <person name="Corton N."/>
            <person name="Hauser H."/>
            <person name="Gamble J."/>
            <person name="Gilderthorp R."/>
            <person name="Marcello L."/>
            <person name="McQuillan J."/>
            <person name="Otto T.D."/>
            <person name="Quail M.A."/>
            <person name="Sanders M.J."/>
            <person name="van Tonder A."/>
            <person name="Ginger M.L."/>
            <person name="Field M.C."/>
            <person name="Barry J.D."/>
            <person name="Hertz-Fowler C."/>
            <person name="Berriman M."/>
        </authorList>
    </citation>
    <scope>NUCLEOTIDE SEQUENCE [LARGE SCALE GENOMIC DNA]</scope>
    <source>
        <strain evidence="12 13">IL3000</strain>
    </source>
</reference>
<dbReference type="Pfam" id="PF13206">
    <property type="entry name" value="VSG_B"/>
    <property type="match status" value="1"/>
</dbReference>
<evidence type="ECO:0000256" key="2">
    <source>
        <dbReference type="ARBA" id="ARBA00004609"/>
    </source>
</evidence>
<organism evidence="12 13">
    <name type="scientific">Trypanosoma congolense (strain IL3000)</name>
    <dbReference type="NCBI Taxonomy" id="1068625"/>
    <lineage>
        <taxon>Eukaryota</taxon>
        <taxon>Discoba</taxon>
        <taxon>Euglenozoa</taxon>
        <taxon>Kinetoplastea</taxon>
        <taxon>Metakinetoplastina</taxon>
        <taxon>Trypanosomatida</taxon>
        <taxon>Trypanosomatidae</taxon>
        <taxon>Trypanosoma</taxon>
        <taxon>Nannomonas</taxon>
    </lineage>
</organism>
<evidence type="ECO:0000256" key="8">
    <source>
        <dbReference type="ARBA" id="ARBA00023288"/>
    </source>
</evidence>
<feature type="chain" id="PRO_5003388984" evidence="10">
    <location>
        <begin position="18"/>
        <end position="393"/>
    </location>
</feature>
<keyword evidence="8" id="KW-0449">Lipoprotein</keyword>
<accession>F9WCR3</accession>
<dbReference type="GO" id="GO:0005886">
    <property type="term" value="C:plasma membrane"/>
    <property type="evidence" value="ECO:0007669"/>
    <property type="project" value="UniProtKB-SubCell"/>
</dbReference>
<dbReference type="GO" id="GO:0098552">
    <property type="term" value="C:side of membrane"/>
    <property type="evidence" value="ECO:0007669"/>
    <property type="project" value="UniProtKB-KW"/>
</dbReference>
<keyword evidence="4" id="KW-0336">GPI-anchor</keyword>
<sequence>MMKIATWLLLWIGSGTWLGMDGPVARVSGRNEAANTLLCNVFEAAEAIRKHANVTKDIKDKIHTAVYGAQGRTHFPEDGKFRFSSLTHYRRQYPRHTVCEYYNHNLGANQVDGAFAETLFGAFLCVCAPPITNRHGKLCGVYHWDRRRAWSGNFNRGNIDYLLLQDVWDEVIKKCTASTKRQESDLDRVERLYVALEAVRKGVRLYRPNGEFLYVLGDLRDIRGCSGRAGNDICAAYHQRVGRWGIPWEQHLRNLLPELYTRFQKPQAVRTQETVQWTTSVVPEASGTHETNLPPFLPPLPSREVLVDEEGYGVIVQDDDFPNDQPNSTDAGWEGENHTSVSAREPEAEKLQGIEGTPDSEDTVVAHLDAETHEDGSLITQPFWLLTAASLLC</sequence>
<keyword evidence="3" id="KW-1003">Cell membrane</keyword>
<dbReference type="InterPro" id="IPR025932">
    <property type="entry name" value="Trypano_VSG_B_N_dom"/>
</dbReference>
<evidence type="ECO:0000256" key="4">
    <source>
        <dbReference type="ARBA" id="ARBA00022622"/>
    </source>
</evidence>
<evidence type="ECO:0000313" key="13">
    <source>
        <dbReference type="Proteomes" id="UP000000702"/>
    </source>
</evidence>
<evidence type="ECO:0000256" key="10">
    <source>
        <dbReference type="SAM" id="SignalP"/>
    </source>
</evidence>
<dbReference type="EMBL" id="CAEQ01001752">
    <property type="protein sequence ID" value="CCD15061.1"/>
    <property type="molecule type" value="Genomic_DNA"/>
</dbReference>
<reference evidence="13" key="1">
    <citation type="submission" date="2011-07" db="EMBL/GenBank/DDBJ databases">
        <title>Divergent evolution of antigenic variation in African trypanosomes.</title>
        <authorList>
            <person name="Jackson A.P."/>
            <person name="Berry A."/>
            <person name="Allison H.C."/>
            <person name="Burton P."/>
            <person name="Anderson J."/>
            <person name="Aslett M."/>
            <person name="Brown R."/>
            <person name="Corton N."/>
            <person name="Harris D."/>
            <person name="Hauser H."/>
            <person name="Gamble J."/>
            <person name="Gilderthorp R."/>
            <person name="McQuillan J."/>
            <person name="Quail M.A."/>
            <person name="Sanders M."/>
            <person name="Van Tonder A."/>
            <person name="Ginger M.L."/>
            <person name="Donelson J.E."/>
            <person name="Field M.C."/>
            <person name="Barry J.D."/>
            <person name="Berriman M."/>
            <person name="Hertz-Fowler C."/>
        </authorList>
    </citation>
    <scope>NUCLEOTIDE SEQUENCE [LARGE SCALE GENOMIC DNA]</scope>
    <source>
        <strain evidence="13">IL3000</strain>
    </source>
</reference>
<keyword evidence="13" id="KW-1185">Reference proteome</keyword>